<gene>
    <name evidence="5" type="ORF">VKT23_013438</name>
</gene>
<comment type="caution">
    <text evidence="5">The sequence shown here is derived from an EMBL/GenBank/DDBJ whole genome shotgun (WGS) entry which is preliminary data.</text>
</comment>
<feature type="chain" id="PRO_5047207923" description="IRG-type G domain-containing protein" evidence="3">
    <location>
        <begin position="27"/>
        <end position="454"/>
    </location>
</feature>
<feature type="signal peptide" evidence="3">
    <location>
        <begin position="1"/>
        <end position="26"/>
    </location>
</feature>
<dbReference type="InterPro" id="IPR027417">
    <property type="entry name" value="P-loop_NTPase"/>
</dbReference>
<dbReference type="SUPFAM" id="SSF52540">
    <property type="entry name" value="P-loop containing nucleoside triphosphate hydrolases"/>
    <property type="match status" value="1"/>
</dbReference>
<name>A0ABR1J827_9AGAR</name>
<keyword evidence="6" id="KW-1185">Reference proteome</keyword>
<feature type="region of interest" description="Disordered" evidence="2">
    <location>
        <begin position="45"/>
        <end position="71"/>
    </location>
</feature>
<dbReference type="InterPro" id="IPR007743">
    <property type="entry name" value="Immunity-related_GTPase-like"/>
</dbReference>
<feature type="compositionally biased region" description="Basic and acidic residues" evidence="2">
    <location>
        <begin position="117"/>
        <end position="144"/>
    </location>
</feature>
<dbReference type="PROSITE" id="PS51716">
    <property type="entry name" value="G_IRG"/>
    <property type="match status" value="1"/>
</dbReference>
<dbReference type="Gene3D" id="3.40.50.300">
    <property type="entry name" value="P-loop containing nucleotide triphosphate hydrolases"/>
    <property type="match status" value="1"/>
</dbReference>
<dbReference type="EMBL" id="JBANRG010000036">
    <property type="protein sequence ID" value="KAK7449295.1"/>
    <property type="molecule type" value="Genomic_DNA"/>
</dbReference>
<protein>
    <recommendedName>
        <fullName evidence="4">IRG-type G domain-containing protein</fullName>
    </recommendedName>
</protein>
<evidence type="ECO:0000256" key="1">
    <source>
        <dbReference type="ARBA" id="ARBA00005429"/>
    </source>
</evidence>
<dbReference type="Pfam" id="PF05049">
    <property type="entry name" value="IIGP"/>
    <property type="match status" value="1"/>
</dbReference>
<sequence>MAFLLPFLPSILNILDTLFLNNGSQAQNHNLEAIEKQLELERQAKERAQKQAEKAERARIQAEKARDEAERMRKIEDEVARRLAMEKAQVASEQNKKGVLDTEKEKEALENARLARRKAEADAERARVEQERAEKEAAEGTKKARNDDVVWPTAEEYTRTLKARQYEEGKYHFAIVGQSGSGKSSLINAFRGNSNQTSAPTNRTTIEIGRYPDSDPKRPFVWYEIPSASSNGTLTVGEKDWEYFNKQGLYIFDAIIILSDGTKHFTSTDIGILRNCARWKIPTFIVCSKSDQRIETIKSASQGSSPNERKSWMKLTGTMSLESAVEEYKSKTCQITKDSLKEAGFGEDKDVYLVSSNALLSIINRKSMVSKGFGGGQVYLDEAKLFSELVQAAYKRRCPPGQELPSQVDSPAVATATSPNTNTDTVDQSKTTATNTFGRWTNTVGLKQMGGKQN</sequence>
<evidence type="ECO:0000313" key="5">
    <source>
        <dbReference type="EMBL" id="KAK7449295.1"/>
    </source>
</evidence>
<comment type="similarity">
    <text evidence="1">Belongs to the TRAFAC class dynamin-like GTPase superfamily. IRG family.</text>
</comment>
<keyword evidence="3" id="KW-0732">Signal</keyword>
<evidence type="ECO:0000256" key="2">
    <source>
        <dbReference type="SAM" id="MobiDB-lite"/>
    </source>
</evidence>
<dbReference type="Proteomes" id="UP001498398">
    <property type="component" value="Unassembled WGS sequence"/>
</dbReference>
<organism evidence="5 6">
    <name type="scientific">Marasmiellus scandens</name>
    <dbReference type="NCBI Taxonomy" id="2682957"/>
    <lineage>
        <taxon>Eukaryota</taxon>
        <taxon>Fungi</taxon>
        <taxon>Dikarya</taxon>
        <taxon>Basidiomycota</taxon>
        <taxon>Agaricomycotina</taxon>
        <taxon>Agaricomycetes</taxon>
        <taxon>Agaricomycetidae</taxon>
        <taxon>Agaricales</taxon>
        <taxon>Marasmiineae</taxon>
        <taxon>Omphalotaceae</taxon>
        <taxon>Marasmiellus</taxon>
    </lineage>
</organism>
<feature type="region of interest" description="Disordered" evidence="2">
    <location>
        <begin position="116"/>
        <end position="144"/>
    </location>
</feature>
<evidence type="ECO:0000313" key="6">
    <source>
        <dbReference type="Proteomes" id="UP001498398"/>
    </source>
</evidence>
<feature type="region of interest" description="Disordered" evidence="2">
    <location>
        <begin position="401"/>
        <end position="429"/>
    </location>
</feature>
<dbReference type="PANTHER" id="PTHR14143:SF1">
    <property type="entry name" value="IRG-TYPE G DOMAIN-CONTAINING PROTEIN"/>
    <property type="match status" value="1"/>
</dbReference>
<dbReference type="CDD" id="cd00882">
    <property type="entry name" value="Ras_like_GTPase"/>
    <property type="match status" value="1"/>
</dbReference>
<accession>A0ABR1J827</accession>
<feature type="domain" description="IRG-type G" evidence="4">
    <location>
        <begin position="169"/>
        <end position="371"/>
    </location>
</feature>
<evidence type="ECO:0000259" key="4">
    <source>
        <dbReference type="PROSITE" id="PS51716"/>
    </source>
</evidence>
<reference evidence="5 6" key="1">
    <citation type="submission" date="2024-01" db="EMBL/GenBank/DDBJ databases">
        <title>A draft genome for the cacao thread blight pathogen Marasmiellus scandens.</title>
        <authorList>
            <person name="Baruah I.K."/>
            <person name="Leung J."/>
            <person name="Bukari Y."/>
            <person name="Amoako-Attah I."/>
            <person name="Meinhardt L.W."/>
            <person name="Bailey B.A."/>
            <person name="Cohen S.P."/>
        </authorList>
    </citation>
    <scope>NUCLEOTIDE SEQUENCE [LARGE SCALE GENOMIC DNA]</scope>
    <source>
        <strain evidence="5 6">GH-19</strain>
    </source>
</reference>
<proteinExistence type="inferred from homology"/>
<dbReference type="InterPro" id="IPR030385">
    <property type="entry name" value="G_IRG_dom"/>
</dbReference>
<evidence type="ECO:0000256" key="3">
    <source>
        <dbReference type="SAM" id="SignalP"/>
    </source>
</evidence>
<dbReference type="PANTHER" id="PTHR14143">
    <property type="entry name" value="INTERFERON-INDUCIBLE GTPASE FAMILY MEMBER"/>
    <property type="match status" value="1"/>
</dbReference>
<feature type="compositionally biased region" description="Polar residues" evidence="2">
    <location>
        <begin position="404"/>
        <end position="429"/>
    </location>
</feature>